<accession>A0A1A7C9C8</accession>
<feature type="chain" id="PRO_5008355825" evidence="1">
    <location>
        <begin position="19"/>
        <end position="261"/>
    </location>
</feature>
<keyword evidence="4" id="KW-1185">Reference proteome</keyword>
<evidence type="ECO:0000313" key="4">
    <source>
        <dbReference type="Proteomes" id="UP000092713"/>
    </source>
</evidence>
<organism evidence="3 4">
    <name type="scientific">Janthinobacterium psychrotolerans</name>
    <dbReference type="NCBI Taxonomy" id="1747903"/>
    <lineage>
        <taxon>Bacteria</taxon>
        <taxon>Pseudomonadati</taxon>
        <taxon>Pseudomonadota</taxon>
        <taxon>Betaproteobacteria</taxon>
        <taxon>Burkholderiales</taxon>
        <taxon>Oxalobacteraceae</taxon>
        <taxon>Janthinobacterium</taxon>
    </lineage>
</organism>
<dbReference type="STRING" id="1747903.ASR47_102937"/>
<evidence type="ECO:0000313" key="3">
    <source>
        <dbReference type="EMBL" id="OBV41370.1"/>
    </source>
</evidence>
<dbReference type="EMBL" id="LOCQ01000034">
    <property type="protein sequence ID" value="OBV41370.1"/>
    <property type="molecule type" value="Genomic_DNA"/>
</dbReference>
<protein>
    <submittedName>
        <fullName evidence="3">Putative conserved protein YfaP, DUF2135 family</fullName>
    </submittedName>
</protein>
<dbReference type="Proteomes" id="UP000092713">
    <property type="component" value="Unassembled WGS sequence"/>
</dbReference>
<dbReference type="Pfam" id="PF09906">
    <property type="entry name" value="DUF2135"/>
    <property type="match status" value="1"/>
</dbReference>
<feature type="signal peptide" evidence="1">
    <location>
        <begin position="1"/>
        <end position="18"/>
    </location>
</feature>
<keyword evidence="1" id="KW-0732">Signal</keyword>
<dbReference type="RefSeq" id="WP_065306084.1">
    <property type="nucleotide sequence ID" value="NZ_LOCQ01000034.1"/>
</dbReference>
<evidence type="ECO:0000256" key="1">
    <source>
        <dbReference type="SAM" id="SignalP"/>
    </source>
</evidence>
<proteinExistence type="predicted"/>
<dbReference type="PATRIC" id="fig|1747903.4.peg.5050"/>
<name>A0A1A7C9C8_9BURK</name>
<dbReference type="OrthoDB" id="266279at2"/>
<dbReference type="InterPro" id="IPR019220">
    <property type="entry name" value="DUF2135"/>
</dbReference>
<dbReference type="AlphaFoldDB" id="A0A1A7C9C8"/>
<gene>
    <name evidence="3" type="ORF">ASR47_102937</name>
</gene>
<evidence type="ECO:0000259" key="2">
    <source>
        <dbReference type="Pfam" id="PF09906"/>
    </source>
</evidence>
<feature type="domain" description="DUF2135" evidence="2">
    <location>
        <begin position="192"/>
        <end position="247"/>
    </location>
</feature>
<reference evidence="3 4" key="1">
    <citation type="submission" date="2016-04" db="EMBL/GenBank/DDBJ databases">
        <title>Draft genome sequence of Janthinobacterium psychrotolerans sp. nov., isolated from freshwater sediments in Denmark.</title>
        <authorList>
            <person name="Gong X."/>
            <person name="Skrivergaard S."/>
            <person name="Korsgaard B.S."/>
            <person name="Schreiber L."/>
            <person name="Marshall I.P."/>
            <person name="Finster K."/>
            <person name="Schramm A."/>
        </authorList>
    </citation>
    <scope>NUCLEOTIDE SEQUENCE [LARGE SCALE GENOMIC DNA]</scope>
    <source>
        <strain evidence="3 4">S3-2</strain>
    </source>
</reference>
<comment type="caution">
    <text evidence="3">The sequence shown here is derived from an EMBL/GenBank/DDBJ whole genome shotgun (WGS) entry which is preliminary data.</text>
</comment>
<sequence>MKRCMLMAMALAGPGVQAADKSMSTPIGGWNRAGFTDKSDELAVNYPYSLIDRGAQSGRRMIRGELEKAGKNRPVHKLVVNGNPTPLYTDDDGRYARAYSFGSGSNSIEIRSPDGKPVRRVQFYEADRSRPQPMIRIIAAWDDSQAEVDLHVVTPDGQHAFWSHPTLTNGGGLDVDTVDGPGPENFMMTSPMRGLYQVWINYWGNFSGDGYHFDEKTRQRPVITSRITLVFNENTARERREEFVVPLRGIGELTLVKTFKY</sequence>